<reference evidence="2" key="1">
    <citation type="journal article" date="2013" name="Nat. Commun.">
        <title>Whole-genome sequencing of Oryza brachyantha reveals mechanisms underlying Oryza genome evolution.</title>
        <authorList>
            <person name="Chen J."/>
            <person name="Huang Q."/>
            <person name="Gao D."/>
            <person name="Wang J."/>
            <person name="Lang Y."/>
            <person name="Liu T."/>
            <person name="Li B."/>
            <person name="Bai Z."/>
            <person name="Luis Goicoechea J."/>
            <person name="Liang C."/>
            <person name="Chen C."/>
            <person name="Zhang W."/>
            <person name="Sun S."/>
            <person name="Liao Y."/>
            <person name="Zhang X."/>
            <person name="Yang L."/>
            <person name="Song C."/>
            <person name="Wang M."/>
            <person name="Shi J."/>
            <person name="Liu G."/>
            <person name="Liu J."/>
            <person name="Zhou H."/>
            <person name="Zhou W."/>
            <person name="Yu Q."/>
            <person name="An N."/>
            <person name="Chen Y."/>
            <person name="Cai Q."/>
            <person name="Wang B."/>
            <person name="Liu B."/>
            <person name="Min J."/>
            <person name="Huang Y."/>
            <person name="Wu H."/>
            <person name="Li Z."/>
            <person name="Zhang Y."/>
            <person name="Yin Y."/>
            <person name="Song W."/>
            <person name="Jiang J."/>
            <person name="Jackson S.A."/>
            <person name="Wing R.A."/>
            <person name="Wang J."/>
            <person name="Chen M."/>
        </authorList>
    </citation>
    <scope>NUCLEOTIDE SEQUENCE [LARGE SCALE GENOMIC DNA]</scope>
    <source>
        <strain evidence="2">cv. IRGC 101232</strain>
    </source>
</reference>
<accession>J3L3P5</accession>
<dbReference type="AlphaFoldDB" id="J3L3P5"/>
<evidence type="ECO:0000313" key="3">
    <source>
        <dbReference type="Proteomes" id="UP000006038"/>
    </source>
</evidence>
<dbReference type="eggNOG" id="ENOG502R6U6">
    <property type="taxonomic scope" value="Eukaryota"/>
</dbReference>
<dbReference type="Proteomes" id="UP000006038">
    <property type="component" value="Chromosome 1"/>
</dbReference>
<reference evidence="2" key="2">
    <citation type="submission" date="2013-04" db="UniProtKB">
        <authorList>
            <consortium name="EnsemblPlants"/>
        </authorList>
    </citation>
    <scope>IDENTIFICATION</scope>
</reference>
<dbReference type="OMA" id="SKFCVSP"/>
<protein>
    <submittedName>
        <fullName evidence="2">Uncharacterized protein</fullName>
    </submittedName>
</protein>
<dbReference type="EnsemblPlants" id="OB01G38510.1">
    <property type="protein sequence ID" value="OB01G38510.1"/>
    <property type="gene ID" value="OB01G38510"/>
</dbReference>
<dbReference type="Gramene" id="OB01G38510.1">
    <property type="protein sequence ID" value="OB01G38510.1"/>
    <property type="gene ID" value="OB01G38510"/>
</dbReference>
<sequence>MLRVEQQQEEEFQEADILWPDAAQDLEFAQVYYSFVDAGADDDGEEHSGRKPCGQQKASSPIDIPTRKGAKGVKAPVGFSKLGQTLAGAGAGVSSIIVGSHVFVPPHVFVDHRRAKREKAMMTLVVPKGKARTMVMRE</sequence>
<dbReference type="HOGENOM" id="CLU_1933017_0_0_1"/>
<organism evidence="2">
    <name type="scientific">Oryza brachyantha</name>
    <name type="common">malo sina</name>
    <dbReference type="NCBI Taxonomy" id="4533"/>
    <lineage>
        <taxon>Eukaryota</taxon>
        <taxon>Viridiplantae</taxon>
        <taxon>Streptophyta</taxon>
        <taxon>Embryophyta</taxon>
        <taxon>Tracheophyta</taxon>
        <taxon>Spermatophyta</taxon>
        <taxon>Magnoliopsida</taxon>
        <taxon>Liliopsida</taxon>
        <taxon>Poales</taxon>
        <taxon>Poaceae</taxon>
        <taxon>BOP clade</taxon>
        <taxon>Oryzoideae</taxon>
        <taxon>Oryzeae</taxon>
        <taxon>Oryzinae</taxon>
        <taxon>Oryza</taxon>
    </lineage>
</organism>
<feature type="region of interest" description="Disordered" evidence="1">
    <location>
        <begin position="40"/>
        <end position="69"/>
    </location>
</feature>
<evidence type="ECO:0000256" key="1">
    <source>
        <dbReference type="SAM" id="MobiDB-lite"/>
    </source>
</evidence>
<gene>
    <name evidence="2" type="primary">LOC102722161</name>
</gene>
<keyword evidence="3" id="KW-1185">Reference proteome</keyword>
<dbReference type="KEGG" id="obr:102722161"/>
<dbReference type="OrthoDB" id="693620at2759"/>
<dbReference type="RefSeq" id="XP_006644652.1">
    <property type="nucleotide sequence ID" value="XM_006644589.3"/>
</dbReference>
<proteinExistence type="predicted"/>
<name>J3L3P5_ORYBR</name>
<evidence type="ECO:0000313" key="2">
    <source>
        <dbReference type="EnsemblPlants" id="OB01G38510.1"/>
    </source>
</evidence>
<dbReference type="GeneID" id="102722161"/>